<feature type="compositionally biased region" description="Low complexity" evidence="2">
    <location>
        <begin position="829"/>
        <end position="838"/>
    </location>
</feature>
<evidence type="ECO:0000313" key="5">
    <source>
        <dbReference type="Proteomes" id="UP000008141"/>
    </source>
</evidence>
<dbReference type="InterPro" id="IPR004177">
    <property type="entry name" value="DDHD_dom"/>
</dbReference>
<evidence type="ECO:0000256" key="2">
    <source>
        <dbReference type="SAM" id="MobiDB-lite"/>
    </source>
</evidence>
<sequence>MDLLPSPEVHIEFVYAPLSPESVRWFSYRAPYDIKELSKATEIPHRGSLLRFCEADSAALEAAYRSRHDELERFYWEEEAELQKGPDGLPAPPAAIDGWSYFMGSDCADDEPRVQVRSGAFEVDLRCRQLRPCYWPASRHRVLRGTWFAEKGGEWVPLKESLAEQLEEGYRQSIWLPQRGRLQPQTVGGGYAARLELTTHIEKGLYALFVSEDEVFLSQDTGWGWLRKIGASSTAGQQRLRLRRGYEQPGSKAREQALLEKEADLRQEELDEACAAAPVSRLVLVVHGIGQKLEGANVAQDASSFRSVLRQVAQDQSQQGLLDEQAAAGRTEVLPVQWRKHLVLEADHLSRQLMPPGIPALRQVLHSTVVEILLFMTPRHRAEIVASLVASLNTAYRRFMRRNRHFKASATFALGSVSILSHSLGTVLCYDLLCAQPLSPQLVDGASLLPHTAPEAAGSPQGQAMQSLPSTPPRPPLRSAGQSPGGSRGRSRAEGGDDMAIDLTADSPTAAMQQELSRLRGENQRLQLQLEVARAQGSFGGSLPESQMQQSPPPTDQAVAAEQSEAAEWPGLQFSVDTLIMLGSPLGCFLALRGVSEAKGTGLGTAASAPLMQLAPGQPFSPDGLPAVRRLLNVYHPYDPVAHRIEPLTQPHAHVQRPAFVSLFKGGKRIHLAVQASSVRPVHLSLLSLPLCWCEKELSRPAHDEFSEDVGSAASRFGTSLLSSLAFAKFKGSATYKAQHGGGQGSSSGTAAADAAAAAAEAAAEAAEALAEEEAVRRLTGNKSAPDLGGGDSFMGEAQEEQQHLQEGRLYASLSFGVMDQSASGTVSAEASAAATSPTRRRQGAGPLATALEGGSTCSGIARVADGLPESSLENQYLSALSAHFVYWTSVDVALFVLRAVHGLDVVTGASKQQGEAADQAPAAAAVEAFDVQPAGKRVMEPTSPRQHLIALP</sequence>
<keyword evidence="5" id="KW-1185">Reference proteome</keyword>
<name>E1ZB48_CHLVA</name>
<dbReference type="AlphaFoldDB" id="E1ZB48"/>
<evidence type="ECO:0000256" key="1">
    <source>
        <dbReference type="SAM" id="Coils"/>
    </source>
</evidence>
<accession>E1ZB48</accession>
<organism evidence="5">
    <name type="scientific">Chlorella variabilis</name>
    <name type="common">Green alga</name>
    <dbReference type="NCBI Taxonomy" id="554065"/>
    <lineage>
        <taxon>Eukaryota</taxon>
        <taxon>Viridiplantae</taxon>
        <taxon>Chlorophyta</taxon>
        <taxon>core chlorophytes</taxon>
        <taxon>Trebouxiophyceae</taxon>
        <taxon>Chlorellales</taxon>
        <taxon>Chlorellaceae</taxon>
        <taxon>Chlorella clade</taxon>
        <taxon>Chlorella</taxon>
    </lineage>
</organism>
<dbReference type="eggNOG" id="KOG2308">
    <property type="taxonomic scope" value="Eukaryota"/>
</dbReference>
<dbReference type="FunCoup" id="E1ZB48">
    <property type="interactions" value="1242"/>
</dbReference>
<dbReference type="PANTHER" id="PTHR23509:SF10">
    <property type="entry name" value="LD21067P"/>
    <property type="match status" value="1"/>
</dbReference>
<proteinExistence type="predicted"/>
<dbReference type="GO" id="GO:0005737">
    <property type="term" value="C:cytoplasm"/>
    <property type="evidence" value="ECO:0007669"/>
    <property type="project" value="TreeGrafter"/>
</dbReference>
<dbReference type="SMART" id="SM01127">
    <property type="entry name" value="DDHD"/>
    <property type="match status" value="1"/>
</dbReference>
<keyword evidence="1" id="KW-0175">Coiled coil</keyword>
<feature type="region of interest" description="Disordered" evidence="2">
    <location>
        <begin position="775"/>
        <end position="802"/>
    </location>
</feature>
<protein>
    <recommendedName>
        <fullName evidence="3">DDHD domain-containing protein</fullName>
    </recommendedName>
</protein>
<dbReference type="InterPro" id="IPR058055">
    <property type="entry name" value="PA-PLA1"/>
</dbReference>
<dbReference type="RefSeq" id="XP_005849268.1">
    <property type="nucleotide sequence ID" value="XM_005849206.1"/>
</dbReference>
<dbReference type="OrthoDB" id="431378at2759"/>
<dbReference type="Proteomes" id="UP000008141">
    <property type="component" value="Unassembled WGS sequence"/>
</dbReference>
<dbReference type="PANTHER" id="PTHR23509">
    <property type="entry name" value="PA-PL1 PHOSPHOLIPASE FAMILY"/>
    <property type="match status" value="1"/>
</dbReference>
<dbReference type="InParanoid" id="E1ZB48"/>
<dbReference type="GO" id="GO:0004620">
    <property type="term" value="F:phospholipase activity"/>
    <property type="evidence" value="ECO:0007669"/>
    <property type="project" value="TreeGrafter"/>
</dbReference>
<feature type="domain" description="DDHD" evidence="3">
    <location>
        <begin position="572"/>
        <end position="903"/>
    </location>
</feature>
<dbReference type="STRING" id="554065.E1ZB48"/>
<feature type="region of interest" description="Disordered" evidence="2">
    <location>
        <begin position="829"/>
        <end position="851"/>
    </location>
</feature>
<dbReference type="GO" id="GO:0046872">
    <property type="term" value="F:metal ion binding"/>
    <property type="evidence" value="ECO:0007669"/>
    <property type="project" value="InterPro"/>
</dbReference>
<dbReference type="Pfam" id="PF02862">
    <property type="entry name" value="DDHD"/>
    <property type="match status" value="1"/>
</dbReference>
<gene>
    <name evidence="4" type="ORF">CHLNCDRAFT_57374</name>
</gene>
<evidence type="ECO:0000259" key="3">
    <source>
        <dbReference type="PROSITE" id="PS51043"/>
    </source>
</evidence>
<feature type="region of interest" description="Disordered" evidence="2">
    <location>
        <begin position="452"/>
        <end position="501"/>
    </location>
</feature>
<dbReference type="PROSITE" id="PS51043">
    <property type="entry name" value="DDHD"/>
    <property type="match status" value="1"/>
</dbReference>
<evidence type="ECO:0000313" key="4">
    <source>
        <dbReference type="EMBL" id="EFN57166.1"/>
    </source>
</evidence>
<dbReference type="EMBL" id="GL433840">
    <property type="protein sequence ID" value="EFN57166.1"/>
    <property type="molecule type" value="Genomic_DNA"/>
</dbReference>
<dbReference type="KEGG" id="cvr:CHLNCDRAFT_57374"/>
<feature type="coiled-coil region" evidence="1">
    <location>
        <begin position="509"/>
        <end position="536"/>
    </location>
</feature>
<reference evidence="4 5" key="1">
    <citation type="journal article" date="2010" name="Plant Cell">
        <title>The Chlorella variabilis NC64A genome reveals adaptation to photosymbiosis, coevolution with viruses, and cryptic sex.</title>
        <authorList>
            <person name="Blanc G."/>
            <person name="Duncan G."/>
            <person name="Agarkova I."/>
            <person name="Borodovsky M."/>
            <person name="Gurnon J."/>
            <person name="Kuo A."/>
            <person name="Lindquist E."/>
            <person name="Lucas S."/>
            <person name="Pangilinan J."/>
            <person name="Polle J."/>
            <person name="Salamov A."/>
            <person name="Terry A."/>
            <person name="Yamada T."/>
            <person name="Dunigan D.D."/>
            <person name="Grigoriev I.V."/>
            <person name="Claverie J.M."/>
            <person name="Van Etten J.L."/>
        </authorList>
    </citation>
    <scope>NUCLEOTIDE SEQUENCE [LARGE SCALE GENOMIC DNA]</scope>
    <source>
        <strain evidence="4 5">NC64A</strain>
    </source>
</reference>
<dbReference type="GeneID" id="17356566"/>